<dbReference type="Proteomes" id="UP000767446">
    <property type="component" value="Unassembled WGS sequence"/>
</dbReference>
<reference evidence="2" key="1">
    <citation type="submission" date="2021-02" db="EMBL/GenBank/DDBJ databases">
        <title>Metagenome analyses of Stigonema ocellatum DSM 106950, Chlorogloea purpurea SAG 13.99 and Gomphosphaeria aponina DSM 107014.</title>
        <authorList>
            <person name="Marter P."/>
            <person name="Huang S."/>
        </authorList>
    </citation>
    <scope>NUCLEOTIDE SEQUENCE</scope>
    <source>
        <strain evidence="2">JP213</strain>
    </source>
</reference>
<evidence type="ECO:0000313" key="2">
    <source>
        <dbReference type="EMBL" id="MBR8828035.1"/>
    </source>
</evidence>
<sequence length="218" mass="23834">MTGLLQNRSAAGKLLALKLAIYTNRADVLVLALPRGGVGVAFEIAKKLHLPLDICLVRKLGARRHKELAIGAIAPGVIILNQDIIDSLQISPEEINQVIAEEKQELARRERAYRGACPLQKITNRTIILVDDGIATGATLRAAIATLRQEQPASIVVAVPVASASVCEELKTEVEQIICLSKPAELHSISLWYKDFSQTTDAEVCYFLAESEREFKLL</sequence>
<accession>A0A941GR70</accession>
<proteinExistence type="predicted"/>
<dbReference type="Gene3D" id="3.30.1310.20">
    <property type="entry name" value="PRTase-like"/>
    <property type="match status" value="1"/>
</dbReference>
<keyword evidence="2" id="KW-0808">Transferase</keyword>
<dbReference type="Gene3D" id="3.40.50.2020">
    <property type="match status" value="1"/>
</dbReference>
<dbReference type="InterPro" id="IPR029057">
    <property type="entry name" value="PRTase-like"/>
</dbReference>
<dbReference type="SUPFAM" id="SSF53271">
    <property type="entry name" value="PRTase-like"/>
    <property type="match status" value="1"/>
</dbReference>
<keyword evidence="2" id="KW-0328">Glycosyltransferase</keyword>
<evidence type="ECO:0000259" key="1">
    <source>
        <dbReference type="Pfam" id="PF00156"/>
    </source>
</evidence>
<dbReference type="InterPro" id="IPR000836">
    <property type="entry name" value="PRTase_dom"/>
</dbReference>
<gene>
    <name evidence="2" type="ORF">DSM107014_09070</name>
</gene>
<dbReference type="AlphaFoldDB" id="A0A941GR70"/>
<protein>
    <submittedName>
        <fullName evidence="2">Phosphoribosyltransferase</fullName>
    </submittedName>
</protein>
<evidence type="ECO:0000313" key="3">
    <source>
        <dbReference type="Proteomes" id="UP000767446"/>
    </source>
</evidence>
<dbReference type="CDD" id="cd06223">
    <property type="entry name" value="PRTases_typeI"/>
    <property type="match status" value="1"/>
</dbReference>
<comment type="caution">
    <text evidence="2">The sequence shown here is derived from an EMBL/GenBank/DDBJ whole genome shotgun (WGS) entry which is preliminary data.</text>
</comment>
<organism evidence="2 3">
    <name type="scientific">Gomphosphaeria aponina SAG 52.96 = DSM 107014</name>
    <dbReference type="NCBI Taxonomy" id="1521640"/>
    <lineage>
        <taxon>Bacteria</taxon>
        <taxon>Bacillati</taxon>
        <taxon>Cyanobacteriota</taxon>
        <taxon>Cyanophyceae</taxon>
        <taxon>Oscillatoriophycideae</taxon>
        <taxon>Chroococcales</taxon>
        <taxon>Gomphosphaeriaceae</taxon>
        <taxon>Gomphosphaeria</taxon>
    </lineage>
</organism>
<dbReference type="Pfam" id="PF00156">
    <property type="entry name" value="Pribosyltran"/>
    <property type="match status" value="1"/>
</dbReference>
<feature type="domain" description="Phosphoribosyltransferase" evidence="1">
    <location>
        <begin position="23"/>
        <end position="165"/>
    </location>
</feature>
<dbReference type="EMBL" id="JADQBC010000052">
    <property type="protein sequence ID" value="MBR8828035.1"/>
    <property type="molecule type" value="Genomic_DNA"/>
</dbReference>
<dbReference type="GO" id="GO:0016757">
    <property type="term" value="F:glycosyltransferase activity"/>
    <property type="evidence" value="ECO:0007669"/>
    <property type="project" value="UniProtKB-KW"/>
</dbReference>
<name>A0A941GR70_9CHRO</name>